<accession>R0KG06</accession>
<gene>
    <name evidence="1" type="ORF">Anapl_12482</name>
</gene>
<protein>
    <submittedName>
        <fullName evidence="1">Uncharacterized protein</fullName>
    </submittedName>
</protein>
<keyword evidence="2" id="KW-1185">Reference proteome</keyword>
<dbReference type="EMBL" id="KB742397">
    <property type="protein sequence ID" value="EOB09047.1"/>
    <property type="molecule type" value="Genomic_DNA"/>
</dbReference>
<name>R0KG06_ANAPL</name>
<organism evidence="1 2">
    <name type="scientific">Anas platyrhynchos</name>
    <name type="common">Mallard</name>
    <name type="synonym">Anas boschas</name>
    <dbReference type="NCBI Taxonomy" id="8839"/>
    <lineage>
        <taxon>Eukaryota</taxon>
        <taxon>Metazoa</taxon>
        <taxon>Chordata</taxon>
        <taxon>Craniata</taxon>
        <taxon>Vertebrata</taxon>
        <taxon>Euteleostomi</taxon>
        <taxon>Archelosauria</taxon>
        <taxon>Archosauria</taxon>
        <taxon>Dinosauria</taxon>
        <taxon>Saurischia</taxon>
        <taxon>Theropoda</taxon>
        <taxon>Coelurosauria</taxon>
        <taxon>Aves</taxon>
        <taxon>Neognathae</taxon>
        <taxon>Galloanserae</taxon>
        <taxon>Anseriformes</taxon>
        <taxon>Anatidae</taxon>
        <taxon>Anatinae</taxon>
        <taxon>Anas</taxon>
    </lineage>
</organism>
<evidence type="ECO:0000313" key="2">
    <source>
        <dbReference type="Proteomes" id="UP000296049"/>
    </source>
</evidence>
<sequence>MEDAYIRDLLRQRIHKWLQECSSNCKYTAEKYVYPAKVKRNPVDLVHRRRNTFSSTIMPYCVRFIQPVGVLIYTTQNVFEVREVTRLINQNSCLWQLGCCAGGRWLGQQKRAHASAHLTEVTTAEQALALAEVPRVFKSTAPTHTVPLLKRCLSPCARQQINHYTPAGPEDVAWAGLCSPQLQALDNSPLRLCIFLAAFREKHNYPLPVKQYEILKCLLFGGDKLVKVSLWGVDAPGAEGEEGEPSDGIGRFDYLTQRAGFAAAERTKWPAERKENCNARGRTKRLKLSACNPVATSSLDSTTTVKTLIGESSTVPTRFAVSILLEVADRVGKGEHQNYPFLQVRNTPMKYLLSRKAAGSDFHTIRVQTPGVLKSREACLAPLHSGDQINPRVEQTRSQAMKSGKAAAAVFSVQQEPGDMTAVAQHFA</sequence>
<evidence type="ECO:0000313" key="1">
    <source>
        <dbReference type="EMBL" id="EOB09047.1"/>
    </source>
</evidence>
<dbReference type="AlphaFoldDB" id="R0KG06"/>
<proteinExistence type="predicted"/>
<reference evidence="2" key="1">
    <citation type="journal article" date="2013" name="Nat. Genet.">
        <title>The duck genome and transcriptome provide insight into an avian influenza virus reservoir species.</title>
        <authorList>
            <person name="Huang Y."/>
            <person name="Li Y."/>
            <person name="Burt D.W."/>
            <person name="Chen H."/>
            <person name="Zhang Y."/>
            <person name="Qian W."/>
            <person name="Kim H."/>
            <person name="Gan S."/>
            <person name="Zhao Y."/>
            <person name="Li J."/>
            <person name="Yi K."/>
            <person name="Feng H."/>
            <person name="Zhu P."/>
            <person name="Li B."/>
            <person name="Liu Q."/>
            <person name="Fairley S."/>
            <person name="Magor K.E."/>
            <person name="Du Z."/>
            <person name="Hu X."/>
            <person name="Goodman L."/>
            <person name="Tafer H."/>
            <person name="Vignal A."/>
            <person name="Lee T."/>
            <person name="Kim K.W."/>
            <person name="Sheng Z."/>
            <person name="An Y."/>
            <person name="Searle S."/>
            <person name="Herrero J."/>
            <person name="Groenen M.A."/>
            <person name="Crooijmans R.P."/>
            <person name="Faraut T."/>
            <person name="Cai Q."/>
            <person name="Webster R.G."/>
            <person name="Aldridge J.R."/>
            <person name="Warren W.C."/>
            <person name="Bartschat S."/>
            <person name="Kehr S."/>
            <person name="Marz M."/>
            <person name="Stadler P.F."/>
            <person name="Smith J."/>
            <person name="Kraus R.H."/>
            <person name="Zhao Y."/>
            <person name="Ren L."/>
            <person name="Fei J."/>
            <person name="Morisson M."/>
            <person name="Kaiser P."/>
            <person name="Griffin D.K."/>
            <person name="Rao M."/>
            <person name="Pitel F."/>
            <person name="Wang J."/>
            <person name="Li N."/>
        </authorList>
    </citation>
    <scope>NUCLEOTIDE SEQUENCE [LARGE SCALE GENOMIC DNA]</scope>
</reference>
<dbReference type="Proteomes" id="UP000296049">
    <property type="component" value="Unassembled WGS sequence"/>
</dbReference>